<dbReference type="Gene3D" id="1.10.510.10">
    <property type="entry name" value="Transferase(Phosphotransferase) domain 1"/>
    <property type="match status" value="1"/>
</dbReference>
<evidence type="ECO:0000256" key="2">
    <source>
        <dbReference type="ARBA" id="ARBA00012513"/>
    </source>
</evidence>
<evidence type="ECO:0000256" key="3">
    <source>
        <dbReference type="ARBA" id="ARBA00022475"/>
    </source>
</evidence>
<dbReference type="InterPro" id="IPR017441">
    <property type="entry name" value="Protein_kinase_ATP_BS"/>
</dbReference>
<keyword evidence="8 9" id="KW-0067">ATP-binding</keyword>
<evidence type="ECO:0000256" key="1">
    <source>
        <dbReference type="ARBA" id="ARBA00004236"/>
    </source>
</evidence>
<evidence type="ECO:0000256" key="8">
    <source>
        <dbReference type="ARBA" id="ARBA00022840"/>
    </source>
</evidence>
<evidence type="ECO:0000313" key="13">
    <source>
        <dbReference type="EMBL" id="KDO71465.1"/>
    </source>
</evidence>
<keyword evidence="6 9" id="KW-0547">Nucleotide-binding</keyword>
<dbReference type="AlphaFoldDB" id="A0A067FZ83"/>
<evidence type="ECO:0000313" key="14">
    <source>
        <dbReference type="Proteomes" id="UP000027120"/>
    </source>
</evidence>
<dbReference type="EC" id="2.7.11.1" evidence="2"/>
<keyword evidence="11" id="KW-0472">Membrane</keyword>
<keyword evidence="14" id="KW-1185">Reference proteome</keyword>
<dbReference type="Pfam" id="PF07714">
    <property type="entry name" value="PK_Tyr_Ser-Thr"/>
    <property type="match status" value="1"/>
</dbReference>
<dbReference type="InterPro" id="IPR000719">
    <property type="entry name" value="Prot_kinase_dom"/>
</dbReference>
<dbReference type="GO" id="GO:0005524">
    <property type="term" value="F:ATP binding"/>
    <property type="evidence" value="ECO:0007669"/>
    <property type="project" value="UniProtKB-UniRule"/>
</dbReference>
<dbReference type="InterPro" id="IPR001245">
    <property type="entry name" value="Ser-Thr/Tyr_kinase_cat_dom"/>
</dbReference>
<reference evidence="13 14" key="1">
    <citation type="submission" date="2014-04" db="EMBL/GenBank/DDBJ databases">
        <authorList>
            <consortium name="International Citrus Genome Consortium"/>
            <person name="Gmitter F."/>
            <person name="Chen C."/>
            <person name="Farmerie W."/>
            <person name="Harkins T."/>
            <person name="Desany B."/>
            <person name="Mohiuddin M."/>
            <person name="Kodira C."/>
            <person name="Borodovsky M."/>
            <person name="Lomsadze A."/>
            <person name="Burns P."/>
            <person name="Jenkins J."/>
            <person name="Prochnik S."/>
            <person name="Shu S."/>
            <person name="Chapman J."/>
            <person name="Pitluck S."/>
            <person name="Schmutz J."/>
            <person name="Rokhsar D."/>
        </authorList>
    </citation>
    <scope>NUCLEOTIDE SEQUENCE</scope>
</reference>
<dbReference type="EMBL" id="KK784889">
    <property type="protein sequence ID" value="KDO71465.1"/>
    <property type="molecule type" value="Genomic_DNA"/>
</dbReference>
<keyword evidence="11" id="KW-1133">Transmembrane helix</keyword>
<evidence type="ECO:0000256" key="6">
    <source>
        <dbReference type="ARBA" id="ARBA00022741"/>
    </source>
</evidence>
<keyword evidence="3" id="KW-1003">Cell membrane</keyword>
<evidence type="ECO:0000256" key="5">
    <source>
        <dbReference type="ARBA" id="ARBA00022679"/>
    </source>
</evidence>
<keyword evidence="4 10" id="KW-0723">Serine/threonine-protein kinase</keyword>
<name>A0A067FZ83_CITSI</name>
<dbReference type="GO" id="GO:0004674">
    <property type="term" value="F:protein serine/threonine kinase activity"/>
    <property type="evidence" value="ECO:0007669"/>
    <property type="project" value="UniProtKB-KW"/>
</dbReference>
<dbReference type="FunFam" id="3.30.200.20:FF:000228">
    <property type="entry name" value="Serine/threonine-protein kinase BIK1"/>
    <property type="match status" value="1"/>
</dbReference>
<feature type="binding site" evidence="9">
    <location>
        <position position="130"/>
    </location>
    <ligand>
        <name>ATP</name>
        <dbReference type="ChEBI" id="CHEBI:30616"/>
    </ligand>
</feature>
<dbReference type="Proteomes" id="UP000027120">
    <property type="component" value="Unassembled WGS sequence"/>
</dbReference>
<comment type="subcellular location">
    <subcellularLocation>
        <location evidence="1">Cell membrane</location>
    </subcellularLocation>
</comment>
<evidence type="ECO:0000256" key="7">
    <source>
        <dbReference type="ARBA" id="ARBA00022777"/>
    </source>
</evidence>
<dbReference type="SUPFAM" id="SSF56112">
    <property type="entry name" value="Protein kinase-like (PK-like)"/>
    <property type="match status" value="1"/>
</dbReference>
<feature type="transmembrane region" description="Helical" evidence="11">
    <location>
        <begin position="232"/>
        <end position="250"/>
    </location>
</feature>
<feature type="transmembrane region" description="Helical" evidence="11">
    <location>
        <begin position="256"/>
        <end position="273"/>
    </location>
</feature>
<evidence type="ECO:0000256" key="10">
    <source>
        <dbReference type="RuleBase" id="RU000304"/>
    </source>
</evidence>
<accession>A0A067FZ83</accession>
<gene>
    <name evidence="13" type="ORF">CISIN_1g017177mg</name>
</gene>
<dbReference type="InterPro" id="IPR050823">
    <property type="entry name" value="Plant_Ser_Thr_Prot_Kinase"/>
</dbReference>
<keyword evidence="5" id="KW-0808">Transferase</keyword>
<evidence type="ECO:0000259" key="12">
    <source>
        <dbReference type="PROSITE" id="PS50011"/>
    </source>
</evidence>
<comment type="similarity">
    <text evidence="10">Belongs to the protein kinase superfamily.</text>
</comment>
<dbReference type="PROSITE" id="PS00107">
    <property type="entry name" value="PROTEIN_KINASE_ATP"/>
    <property type="match status" value="1"/>
</dbReference>
<evidence type="ECO:0000256" key="4">
    <source>
        <dbReference type="ARBA" id="ARBA00022527"/>
    </source>
</evidence>
<evidence type="ECO:0000256" key="11">
    <source>
        <dbReference type="SAM" id="Phobius"/>
    </source>
</evidence>
<dbReference type="GO" id="GO:0005886">
    <property type="term" value="C:plasma membrane"/>
    <property type="evidence" value="ECO:0007669"/>
    <property type="project" value="UniProtKB-SubCell"/>
</dbReference>
<feature type="transmembrane region" description="Helical" evidence="11">
    <location>
        <begin position="304"/>
        <end position="321"/>
    </location>
</feature>
<evidence type="ECO:0000256" key="9">
    <source>
        <dbReference type="PROSITE-ProRule" id="PRU10141"/>
    </source>
</evidence>
<dbReference type="PROSITE" id="PS00108">
    <property type="entry name" value="PROTEIN_KINASE_ST"/>
    <property type="match status" value="1"/>
</dbReference>
<organism evidence="13 14">
    <name type="scientific">Citrus sinensis</name>
    <name type="common">Sweet orange</name>
    <name type="synonym">Citrus aurantium var. sinensis</name>
    <dbReference type="NCBI Taxonomy" id="2711"/>
    <lineage>
        <taxon>Eukaryota</taxon>
        <taxon>Viridiplantae</taxon>
        <taxon>Streptophyta</taxon>
        <taxon>Embryophyta</taxon>
        <taxon>Tracheophyta</taxon>
        <taxon>Spermatophyta</taxon>
        <taxon>Magnoliopsida</taxon>
        <taxon>eudicotyledons</taxon>
        <taxon>Gunneridae</taxon>
        <taxon>Pentapetalae</taxon>
        <taxon>rosids</taxon>
        <taxon>malvids</taxon>
        <taxon>Sapindales</taxon>
        <taxon>Rutaceae</taxon>
        <taxon>Aurantioideae</taxon>
        <taxon>Citrus</taxon>
    </lineage>
</organism>
<dbReference type="SMR" id="A0A067FZ83"/>
<keyword evidence="11" id="KW-0812">Transmembrane</keyword>
<protein>
    <recommendedName>
        <fullName evidence="2">non-specific serine/threonine protein kinase</fullName>
        <ecNumber evidence="2">2.7.11.1</ecNumber>
    </recommendedName>
</protein>
<dbReference type="PROSITE" id="PS50011">
    <property type="entry name" value="PROTEIN_KINASE_DOM"/>
    <property type="match status" value="1"/>
</dbReference>
<sequence>MGNCFGSLFVASNSSSNNINANASSSSAGAYNKYGHTMEISATSSSAGKSQFSQAISEAGVEEASPNGQILETPDLKVFSFLDLKSATKNFKPDSLLGEGGFGRVYKGWVDDKTLAPSKTGLGMVVAIKKLNPESMQGFEEWQSEVNFLGRLSHPNLVKLLGYCWEDKELLLVYEYMQRGSLENHLFRRNPSIQPLSWDIRLKIAIGAARGLGFLHTSEKKVIYRDFKASNILLDGVGFLFDSHLLIYVYFKRHYIYIYIHTYIIYIYIYVYIYMYIYKCLRYAILYSVLLPRIYAWIKYLTLLKYSNSFAFVFSCVFSFYRTTMLKYQILAWQSWGPLVESHMLQPGLWAHMVMQLQNMLQQVIFISSPLNLEML</sequence>
<feature type="domain" description="Protein kinase" evidence="12">
    <location>
        <begin position="91"/>
        <end position="376"/>
    </location>
</feature>
<dbReference type="InterPro" id="IPR011009">
    <property type="entry name" value="Kinase-like_dom_sf"/>
</dbReference>
<dbReference type="InterPro" id="IPR008271">
    <property type="entry name" value="Ser/Thr_kinase_AS"/>
</dbReference>
<keyword evidence="7" id="KW-0418">Kinase</keyword>
<dbReference type="PANTHER" id="PTHR45621">
    <property type="entry name" value="OS01G0588500 PROTEIN-RELATED"/>
    <property type="match status" value="1"/>
</dbReference>
<proteinExistence type="inferred from homology"/>
<dbReference type="Gene3D" id="3.30.200.20">
    <property type="entry name" value="Phosphorylase Kinase, domain 1"/>
    <property type="match status" value="1"/>
</dbReference>